<evidence type="ECO:0000259" key="2">
    <source>
        <dbReference type="Pfam" id="PF13579"/>
    </source>
</evidence>
<dbReference type="InterPro" id="IPR001296">
    <property type="entry name" value="Glyco_trans_1"/>
</dbReference>
<dbReference type="Pfam" id="PF13579">
    <property type="entry name" value="Glyco_trans_4_4"/>
    <property type="match status" value="1"/>
</dbReference>
<accession>A0A2M6WZM7</accession>
<dbReference type="SUPFAM" id="SSF53756">
    <property type="entry name" value="UDP-Glycosyltransferase/glycogen phosphorylase"/>
    <property type="match status" value="1"/>
</dbReference>
<dbReference type="EMBL" id="PEZP01000021">
    <property type="protein sequence ID" value="PIT98239.1"/>
    <property type="molecule type" value="Genomic_DNA"/>
</dbReference>
<feature type="domain" description="Glycosyltransferase subfamily 4-like N-terminal" evidence="2">
    <location>
        <begin position="15"/>
        <end position="185"/>
    </location>
</feature>
<dbReference type="PANTHER" id="PTHR45947:SF3">
    <property type="entry name" value="SULFOQUINOVOSYL TRANSFERASE SQD2"/>
    <property type="match status" value="1"/>
</dbReference>
<sequence>MRILIINFEYPPLGGGGAVATAHIAELLAQRHTVHVITSGYADLPADNVEAGVAVHRVPVWGRRDKPTASLRSLISFVPTALRRGRQLCRREQFDVLNAQFAVPSGVPAAVLAALYRVPFVLSFIGGDVYDPTKGTSPHRHASLRWLIRRLAGAAAARTAISADTARRARDLLGVREPITVTHLGIFPFTCQPTDRSQLGLPAGAFLFVTIGRLIPRKRCDLLLSVLREISGAHLVIIGTGPLAEQLKQKAAAAGVADRVYFLGYLSEGRKQQVLCAADAYISGAEHEGFGLVFLEAMQAGLPITTAGEGGQADFLTHEVNALLVPPHDAAALAAAARRLMADADLRERMGQENMRRVRNYYWTRTVRVFEQVLQEAARHGKR</sequence>
<dbReference type="Proteomes" id="UP000230731">
    <property type="component" value="Unassembled WGS sequence"/>
</dbReference>
<dbReference type="InterPro" id="IPR028098">
    <property type="entry name" value="Glyco_trans_4-like_N"/>
</dbReference>
<dbReference type="PANTHER" id="PTHR45947">
    <property type="entry name" value="SULFOQUINOVOSYL TRANSFERASE SQD2"/>
    <property type="match status" value="1"/>
</dbReference>
<proteinExistence type="predicted"/>
<evidence type="ECO:0000313" key="3">
    <source>
        <dbReference type="EMBL" id="PIT98239.1"/>
    </source>
</evidence>
<reference evidence="4" key="1">
    <citation type="submission" date="2017-09" db="EMBL/GenBank/DDBJ databases">
        <title>Depth-based differentiation of microbial function through sediment-hosted aquifers and enrichment of novel symbionts in the deep terrestrial subsurface.</title>
        <authorList>
            <person name="Probst A.J."/>
            <person name="Ladd B."/>
            <person name="Jarett J.K."/>
            <person name="Geller-Mcgrath D.E."/>
            <person name="Sieber C.M.K."/>
            <person name="Emerson J.B."/>
            <person name="Anantharaman K."/>
            <person name="Thomas B.C."/>
            <person name="Malmstrom R."/>
            <person name="Stieglmeier M."/>
            <person name="Klingl A."/>
            <person name="Woyke T."/>
            <person name="Ryan C.M."/>
            <person name="Banfield J.F."/>
        </authorList>
    </citation>
    <scope>NUCLEOTIDE SEQUENCE [LARGE SCALE GENOMIC DNA]</scope>
</reference>
<dbReference type="Gene3D" id="3.40.50.2000">
    <property type="entry name" value="Glycogen Phosphorylase B"/>
    <property type="match status" value="2"/>
</dbReference>
<organism evidence="3 4">
    <name type="scientific">Candidatus Andersenbacteria bacterium CG10_big_fil_rev_8_21_14_0_10_54_11</name>
    <dbReference type="NCBI Taxonomy" id="1974485"/>
    <lineage>
        <taxon>Bacteria</taxon>
        <taxon>Candidatus Anderseniibacteriota</taxon>
    </lineage>
</organism>
<feature type="domain" description="Glycosyl transferase family 1" evidence="1">
    <location>
        <begin position="193"/>
        <end position="354"/>
    </location>
</feature>
<evidence type="ECO:0000259" key="1">
    <source>
        <dbReference type="Pfam" id="PF00534"/>
    </source>
</evidence>
<dbReference type="InterPro" id="IPR050194">
    <property type="entry name" value="Glycosyltransferase_grp1"/>
</dbReference>
<comment type="caution">
    <text evidence="3">The sequence shown here is derived from an EMBL/GenBank/DDBJ whole genome shotgun (WGS) entry which is preliminary data.</text>
</comment>
<dbReference type="AlphaFoldDB" id="A0A2M6WZM7"/>
<dbReference type="CDD" id="cd03801">
    <property type="entry name" value="GT4_PimA-like"/>
    <property type="match status" value="1"/>
</dbReference>
<dbReference type="GO" id="GO:0016758">
    <property type="term" value="F:hexosyltransferase activity"/>
    <property type="evidence" value="ECO:0007669"/>
    <property type="project" value="TreeGrafter"/>
</dbReference>
<protein>
    <recommendedName>
        <fullName evidence="5">Glycosyltransferase family 1 protein</fullName>
    </recommendedName>
</protein>
<evidence type="ECO:0008006" key="5">
    <source>
        <dbReference type="Google" id="ProtNLM"/>
    </source>
</evidence>
<evidence type="ECO:0000313" key="4">
    <source>
        <dbReference type="Proteomes" id="UP000230731"/>
    </source>
</evidence>
<dbReference type="Pfam" id="PF00534">
    <property type="entry name" value="Glycos_transf_1"/>
    <property type="match status" value="1"/>
</dbReference>
<gene>
    <name evidence="3" type="ORF">COT71_01705</name>
</gene>
<name>A0A2M6WZM7_9BACT</name>